<dbReference type="EMBL" id="BMKG01000007">
    <property type="protein sequence ID" value="GGB98143.1"/>
    <property type="molecule type" value="Genomic_DNA"/>
</dbReference>
<sequence length="388" mass="41607">MSARRFAALARALLLPLLLLLCCLPARAHKPSDSYLTLRLDGERIEARWDIALRDLDFAIGVDGDGDGRLTWDEIRARHGAIAAYALARLQVDSEIGACALAPQGEQLIEQHGDGAYTVLRLQGRCTARPARLAVNYRLFADTDAQHRGLLGIDSGGAVRSAILGGEQPRQVMELAWRTPGQEFLAYLRHGVWHIWIGFDHILFLVSLLLPAVLVWHGGVWQGVAGLRAAGVDVLKTVTAFTLAHSVTLTLAALGVLALPTRWVESAIAASVVVAALNNVVPVVQRRRWLAAFLFGLVHGFGFAGVLAELGLPRDALALALVGFNVGVELGQLAIVAVVLPLAFAVRGTSLYRRVLLPGGSVAIALVACAWLAERALDWQLPPLFGAA</sequence>
<protein>
    <submittedName>
        <fullName evidence="4">HupE/UreJ family protein</fullName>
    </submittedName>
    <submittedName>
        <fullName evidence="3">Membrane protein</fullName>
    </submittedName>
</protein>
<feature type="signal peptide" evidence="2">
    <location>
        <begin position="1"/>
        <end position="28"/>
    </location>
</feature>
<evidence type="ECO:0000256" key="1">
    <source>
        <dbReference type="SAM" id="Phobius"/>
    </source>
</evidence>
<keyword evidence="6" id="KW-1185">Reference proteome</keyword>
<evidence type="ECO:0000313" key="4">
    <source>
        <dbReference type="EMBL" id="MTV51924.1"/>
    </source>
</evidence>
<evidence type="ECO:0000313" key="3">
    <source>
        <dbReference type="EMBL" id="GGB98143.1"/>
    </source>
</evidence>
<organism evidence="4 5">
    <name type="scientific">Pseudoduganella buxea</name>
    <dbReference type="NCBI Taxonomy" id="1949069"/>
    <lineage>
        <taxon>Bacteria</taxon>
        <taxon>Pseudomonadati</taxon>
        <taxon>Pseudomonadota</taxon>
        <taxon>Betaproteobacteria</taxon>
        <taxon>Burkholderiales</taxon>
        <taxon>Oxalobacteraceae</taxon>
        <taxon>Telluria group</taxon>
        <taxon>Pseudoduganella</taxon>
    </lineage>
</organism>
<dbReference type="AlphaFoldDB" id="A0A6I3SS84"/>
<keyword evidence="1" id="KW-0812">Transmembrane</keyword>
<reference evidence="6" key="2">
    <citation type="journal article" date="2019" name="Int. J. Syst. Evol. Microbiol.">
        <title>The Global Catalogue of Microorganisms (GCM) 10K type strain sequencing project: providing services to taxonomists for standard genome sequencing and annotation.</title>
        <authorList>
            <consortium name="The Broad Institute Genomics Platform"/>
            <consortium name="The Broad Institute Genome Sequencing Center for Infectious Disease"/>
            <person name="Wu L."/>
            <person name="Ma J."/>
        </authorList>
    </citation>
    <scope>NUCLEOTIDE SEQUENCE [LARGE SCALE GENOMIC DNA]</scope>
    <source>
        <strain evidence="6">CGMCC 1.15931</strain>
    </source>
</reference>
<feature type="transmembrane region" description="Helical" evidence="1">
    <location>
        <begin position="289"/>
        <end position="310"/>
    </location>
</feature>
<comment type="caution">
    <text evidence="4">The sequence shown here is derived from an EMBL/GenBank/DDBJ whole genome shotgun (WGS) entry which is preliminary data.</text>
</comment>
<proteinExistence type="predicted"/>
<dbReference type="PROSITE" id="PS00018">
    <property type="entry name" value="EF_HAND_1"/>
    <property type="match status" value="1"/>
</dbReference>
<dbReference type="Proteomes" id="UP000622638">
    <property type="component" value="Unassembled WGS sequence"/>
</dbReference>
<dbReference type="Pfam" id="PF13795">
    <property type="entry name" value="HupE_UreJ_2"/>
    <property type="match status" value="1"/>
</dbReference>
<feature type="transmembrane region" description="Helical" evidence="1">
    <location>
        <begin position="355"/>
        <end position="373"/>
    </location>
</feature>
<dbReference type="InterPro" id="IPR032809">
    <property type="entry name" value="Put_HupE_UreJ"/>
</dbReference>
<gene>
    <name evidence="3" type="ORF">GCM10011572_20090</name>
    <name evidence="4" type="ORF">GM672_04160</name>
</gene>
<dbReference type="Proteomes" id="UP000430634">
    <property type="component" value="Unassembled WGS sequence"/>
</dbReference>
<evidence type="ECO:0000313" key="5">
    <source>
        <dbReference type="Proteomes" id="UP000430634"/>
    </source>
</evidence>
<reference evidence="3" key="1">
    <citation type="journal article" date="2014" name="Int. J. Syst. Evol. Microbiol.">
        <title>Complete genome of a new Firmicutes species belonging to the dominant human colonic microbiota ('Ruminococcus bicirculans') reveals two chromosomes and a selective capacity to utilize plant glucans.</title>
        <authorList>
            <consortium name="NISC Comparative Sequencing Program"/>
            <person name="Wegmann U."/>
            <person name="Louis P."/>
            <person name="Goesmann A."/>
            <person name="Henrissat B."/>
            <person name="Duncan S.H."/>
            <person name="Flint H.J."/>
        </authorList>
    </citation>
    <scope>NUCLEOTIDE SEQUENCE</scope>
    <source>
        <strain evidence="3">CGMCC 1.15931</strain>
    </source>
</reference>
<reference evidence="4 5" key="3">
    <citation type="submission" date="2019-11" db="EMBL/GenBank/DDBJ databases">
        <title>Type strains purchased from KCTC, JCM and DSMZ.</title>
        <authorList>
            <person name="Lu H."/>
        </authorList>
    </citation>
    <scope>NUCLEOTIDE SEQUENCE [LARGE SCALE GENOMIC DNA]</scope>
    <source>
        <strain evidence="4 5">KCTC 52429</strain>
    </source>
</reference>
<feature type="transmembrane region" description="Helical" evidence="1">
    <location>
        <begin position="193"/>
        <end position="216"/>
    </location>
</feature>
<evidence type="ECO:0000313" key="6">
    <source>
        <dbReference type="Proteomes" id="UP000622638"/>
    </source>
</evidence>
<reference evidence="3" key="4">
    <citation type="submission" date="2024-05" db="EMBL/GenBank/DDBJ databases">
        <authorList>
            <person name="Sun Q."/>
            <person name="Zhou Y."/>
        </authorList>
    </citation>
    <scope>NUCLEOTIDE SEQUENCE</scope>
    <source>
        <strain evidence="3">CGMCC 1.15931</strain>
    </source>
</reference>
<dbReference type="EMBL" id="WNKZ01000006">
    <property type="protein sequence ID" value="MTV51924.1"/>
    <property type="molecule type" value="Genomic_DNA"/>
</dbReference>
<feature type="chain" id="PRO_5026198852" evidence="2">
    <location>
        <begin position="29"/>
        <end position="388"/>
    </location>
</feature>
<dbReference type="InterPro" id="IPR018247">
    <property type="entry name" value="EF_Hand_1_Ca_BS"/>
</dbReference>
<evidence type="ECO:0000256" key="2">
    <source>
        <dbReference type="SAM" id="SignalP"/>
    </source>
</evidence>
<accession>A0A6I3SS84</accession>
<feature type="transmembrane region" description="Helical" evidence="1">
    <location>
        <begin position="316"/>
        <end position="343"/>
    </location>
</feature>
<keyword evidence="1" id="KW-0472">Membrane</keyword>
<keyword evidence="1" id="KW-1133">Transmembrane helix</keyword>
<keyword evidence="2" id="KW-0732">Signal</keyword>
<name>A0A6I3SS84_9BURK</name>
<feature type="transmembrane region" description="Helical" evidence="1">
    <location>
        <begin position="237"/>
        <end position="257"/>
    </location>
</feature>
<dbReference type="OrthoDB" id="9808870at2"/>
<feature type="transmembrane region" description="Helical" evidence="1">
    <location>
        <begin position="263"/>
        <end position="282"/>
    </location>
</feature>
<dbReference type="RefSeq" id="WP_155469257.1">
    <property type="nucleotide sequence ID" value="NZ_BMKG01000007.1"/>
</dbReference>